<dbReference type="STRING" id="47864.GA0070560_1443"/>
<dbReference type="EMBL" id="FMDN01000044">
    <property type="protein sequence ID" value="SCG71562.1"/>
    <property type="molecule type" value="Genomic_DNA"/>
</dbReference>
<evidence type="ECO:0000256" key="1">
    <source>
        <dbReference type="SAM" id="MobiDB-lite"/>
    </source>
</evidence>
<feature type="region of interest" description="Disordered" evidence="1">
    <location>
        <begin position="182"/>
        <end position="204"/>
    </location>
</feature>
<organism evidence="3 4">
    <name type="scientific">Micromonospora halophytica</name>
    <dbReference type="NCBI Taxonomy" id="47864"/>
    <lineage>
        <taxon>Bacteria</taxon>
        <taxon>Bacillati</taxon>
        <taxon>Actinomycetota</taxon>
        <taxon>Actinomycetes</taxon>
        <taxon>Micromonosporales</taxon>
        <taxon>Micromonosporaceae</taxon>
        <taxon>Micromonospora</taxon>
    </lineage>
</organism>
<gene>
    <name evidence="3" type="ORF">GA0070560_1443</name>
</gene>
<proteinExistence type="predicted"/>
<dbReference type="RefSeq" id="WP_091303019.1">
    <property type="nucleotide sequence ID" value="NZ_FMDN01000044.1"/>
</dbReference>
<name>A0A1C5JLX7_9ACTN</name>
<reference evidence="4" key="1">
    <citation type="submission" date="2016-06" db="EMBL/GenBank/DDBJ databases">
        <authorList>
            <person name="Varghese N."/>
        </authorList>
    </citation>
    <scope>NUCLEOTIDE SEQUENCE [LARGE SCALE GENOMIC DNA]</scope>
    <source>
        <strain evidence="4">DSM 43171</strain>
    </source>
</reference>
<sequence length="353" mass="37299">MPCIPTRLTAAHLALLLALPLASCTEQGEPSGMYALDGDICTSEIVALAGVPAGQPRSITGEEDGHPTLSCTFGVRVGGTRGHDDAVTVTAIRYRDSKDAADSYRRWHDSDTSVAAGIQDLDGISTAAAAYRLVGDHQVTMHDDNLLVRANWPDHEAGGPPDVVTRLRKTAEAIFGALRRLGLPSPQARQDDGTTSDPVLSPPSGAREHELVKDLCAVLDLSAVSTVRPTSVRPSTPKPTRMRGATCTVIYPGTGGRESQLLISAGIPADGDGATKIARLYALERHGRARHARDVAGLAAATFMETPSPAMTRLVAYDGNLRVELLWLGTGSGGHQELQQRLIAVADSAVRQL</sequence>
<evidence type="ECO:0000313" key="3">
    <source>
        <dbReference type="EMBL" id="SCG71562.1"/>
    </source>
</evidence>
<accession>A0A1C5JLX7</accession>
<feature type="chain" id="PRO_5008719911" evidence="2">
    <location>
        <begin position="29"/>
        <end position="353"/>
    </location>
</feature>
<evidence type="ECO:0000313" key="4">
    <source>
        <dbReference type="Proteomes" id="UP000199408"/>
    </source>
</evidence>
<evidence type="ECO:0000256" key="2">
    <source>
        <dbReference type="SAM" id="SignalP"/>
    </source>
</evidence>
<keyword evidence="2" id="KW-0732">Signal</keyword>
<keyword evidence="4" id="KW-1185">Reference proteome</keyword>
<feature type="signal peptide" evidence="2">
    <location>
        <begin position="1"/>
        <end position="28"/>
    </location>
</feature>
<protein>
    <submittedName>
        <fullName evidence="3">Uncharacterized protein</fullName>
    </submittedName>
</protein>
<dbReference type="AlphaFoldDB" id="A0A1C5JLX7"/>
<dbReference type="OrthoDB" id="9950920at2"/>
<dbReference type="Proteomes" id="UP000199408">
    <property type="component" value="Unassembled WGS sequence"/>
</dbReference>